<feature type="transmembrane region" description="Helical" evidence="1">
    <location>
        <begin position="157"/>
        <end position="182"/>
    </location>
</feature>
<keyword evidence="1" id="KW-0812">Transmembrane</keyword>
<reference evidence="2 3" key="1">
    <citation type="submission" date="2015-08" db="EMBL/GenBank/DDBJ databases">
        <title>Next Generation Sequencing and Analysis of the Genome of Puccinia sorghi L Schw, the Causal Agent of Maize Common Rust.</title>
        <authorList>
            <person name="Rochi L."/>
            <person name="Burguener G."/>
            <person name="Darino M."/>
            <person name="Turjanski A."/>
            <person name="Kreff E."/>
            <person name="Dieguez M.J."/>
            <person name="Sacco F."/>
        </authorList>
    </citation>
    <scope>NUCLEOTIDE SEQUENCE [LARGE SCALE GENOMIC DNA]</scope>
    <source>
        <strain evidence="2 3">RO10H11247</strain>
    </source>
</reference>
<keyword evidence="1" id="KW-1133">Transmembrane helix</keyword>
<dbReference type="Proteomes" id="UP000037035">
    <property type="component" value="Unassembled WGS sequence"/>
</dbReference>
<gene>
    <name evidence="2" type="ORF">VP01_1156g1</name>
</gene>
<feature type="transmembrane region" description="Helical" evidence="1">
    <location>
        <begin position="74"/>
        <end position="93"/>
    </location>
</feature>
<keyword evidence="3" id="KW-1185">Reference proteome</keyword>
<evidence type="ECO:0000256" key="1">
    <source>
        <dbReference type="SAM" id="Phobius"/>
    </source>
</evidence>
<dbReference type="VEuPathDB" id="FungiDB:VP01_1156g1"/>
<dbReference type="AlphaFoldDB" id="A0A0L6VRN2"/>
<name>A0A0L6VRN2_9BASI</name>
<comment type="caution">
    <text evidence="2">The sequence shown here is derived from an EMBL/GenBank/DDBJ whole genome shotgun (WGS) entry which is preliminary data.</text>
</comment>
<proteinExistence type="predicted"/>
<keyword evidence="1" id="KW-0472">Membrane</keyword>
<dbReference type="EMBL" id="LAVV01001743">
    <property type="protein sequence ID" value="KNZ63344.1"/>
    <property type="molecule type" value="Genomic_DNA"/>
</dbReference>
<sequence length="349" mass="40185">MVGWRQQGGTWDSGSGGIGQLSGCPKEIYLGIGKTLFDIGKIHISFYSLNLRYLVHIPNSFEHILCIFSPCSKLLTYFIFSFYFYLIGVMVILSQTHRSLLVNTQALISKLFRQFLDSLRKHANNPFTTSKTYKWIINHLSGLFKAHSPCFDLQHPLFFNLLILLYFLHSLPLFPQLINIVIFSPYPMKIAIAQLSYHTLKLILLSSRYLQDTFTSIFKLFPLALQPTESPLEYFRKVKDVFELISVSSKLLQIALKCFYNISSNLIRGALSCFKKCWLANIQRQAVIGVGFATPKNWICDPQMPQPTFGGRGDASWWSQVRRDPKKLVLRLWGLHLQFRILEWGSCLQ</sequence>
<accession>A0A0L6VRN2</accession>
<evidence type="ECO:0000313" key="2">
    <source>
        <dbReference type="EMBL" id="KNZ63344.1"/>
    </source>
</evidence>
<organism evidence="2 3">
    <name type="scientific">Puccinia sorghi</name>
    <dbReference type="NCBI Taxonomy" id="27349"/>
    <lineage>
        <taxon>Eukaryota</taxon>
        <taxon>Fungi</taxon>
        <taxon>Dikarya</taxon>
        <taxon>Basidiomycota</taxon>
        <taxon>Pucciniomycotina</taxon>
        <taxon>Pucciniomycetes</taxon>
        <taxon>Pucciniales</taxon>
        <taxon>Pucciniaceae</taxon>
        <taxon>Puccinia</taxon>
    </lineage>
</organism>
<evidence type="ECO:0000313" key="3">
    <source>
        <dbReference type="Proteomes" id="UP000037035"/>
    </source>
</evidence>
<protein>
    <submittedName>
        <fullName evidence="2">Uncharacterized protein</fullName>
    </submittedName>
</protein>